<proteinExistence type="predicted"/>
<reference evidence="1 2" key="1">
    <citation type="submission" date="2012-08" db="EMBL/GenBank/DDBJ databases">
        <title>Oryza genome evolution.</title>
        <authorList>
            <person name="Wing R.A."/>
        </authorList>
    </citation>
    <scope>NUCLEOTIDE SEQUENCE</scope>
</reference>
<evidence type="ECO:0000313" key="1">
    <source>
        <dbReference type="EnsemblPlants" id="LPERR08G05180.1"/>
    </source>
</evidence>
<accession>A0A0D9X582</accession>
<dbReference type="EnsemblPlants" id="LPERR08G05180.1">
    <property type="protein sequence ID" value="LPERR08G05180.1"/>
    <property type="gene ID" value="LPERR08G05180"/>
</dbReference>
<keyword evidence="2" id="KW-1185">Reference proteome</keyword>
<reference evidence="1" key="3">
    <citation type="submission" date="2015-04" db="UniProtKB">
        <authorList>
            <consortium name="EnsemblPlants"/>
        </authorList>
    </citation>
    <scope>IDENTIFICATION</scope>
</reference>
<evidence type="ECO:0000313" key="2">
    <source>
        <dbReference type="Proteomes" id="UP000032180"/>
    </source>
</evidence>
<name>A0A0D9X582_9ORYZ</name>
<reference evidence="2" key="2">
    <citation type="submission" date="2013-12" db="EMBL/GenBank/DDBJ databases">
        <authorList>
            <person name="Yu Y."/>
            <person name="Lee S."/>
            <person name="de Baynast K."/>
            <person name="Wissotski M."/>
            <person name="Liu L."/>
            <person name="Talag J."/>
            <person name="Goicoechea J."/>
            <person name="Angelova A."/>
            <person name="Jetty R."/>
            <person name="Kudrna D."/>
            <person name="Golser W."/>
            <person name="Rivera L."/>
            <person name="Zhang J."/>
            <person name="Wing R."/>
        </authorList>
    </citation>
    <scope>NUCLEOTIDE SEQUENCE</scope>
</reference>
<dbReference type="HOGENOM" id="CLU_2162056_0_0_1"/>
<organism evidence="1 2">
    <name type="scientific">Leersia perrieri</name>
    <dbReference type="NCBI Taxonomy" id="77586"/>
    <lineage>
        <taxon>Eukaryota</taxon>
        <taxon>Viridiplantae</taxon>
        <taxon>Streptophyta</taxon>
        <taxon>Embryophyta</taxon>
        <taxon>Tracheophyta</taxon>
        <taxon>Spermatophyta</taxon>
        <taxon>Magnoliopsida</taxon>
        <taxon>Liliopsida</taxon>
        <taxon>Poales</taxon>
        <taxon>Poaceae</taxon>
        <taxon>BOP clade</taxon>
        <taxon>Oryzoideae</taxon>
        <taxon>Oryzeae</taxon>
        <taxon>Oryzinae</taxon>
        <taxon>Leersia</taxon>
    </lineage>
</organism>
<dbReference type="Gramene" id="LPERR08G05180.1">
    <property type="protein sequence ID" value="LPERR08G05180.1"/>
    <property type="gene ID" value="LPERR08G05180"/>
</dbReference>
<protein>
    <submittedName>
        <fullName evidence="1">Uncharacterized protein</fullName>
    </submittedName>
</protein>
<dbReference type="AlphaFoldDB" id="A0A0D9X582"/>
<sequence length="111" mass="12312">MSIRYHADPPTALIYVRRFTVDPLLPPRSTAAEVSTSPISVCRSNTAVAFSSPIRCRVDLPTPQATDRGWDVPTSTSPPCCTRLGQRTTLSNWHAYCVTAFNEQIWLVVGY</sequence>
<dbReference type="Proteomes" id="UP000032180">
    <property type="component" value="Chromosome 8"/>
</dbReference>